<dbReference type="InterPro" id="IPR032675">
    <property type="entry name" value="LRR_dom_sf"/>
</dbReference>
<dbReference type="SMART" id="SM00256">
    <property type="entry name" value="FBOX"/>
    <property type="match status" value="1"/>
</dbReference>
<reference evidence="3" key="1">
    <citation type="submission" date="2021-05" db="EMBL/GenBank/DDBJ databases">
        <authorList>
            <person name="Alioto T."/>
            <person name="Alioto T."/>
            <person name="Gomez Garrido J."/>
        </authorList>
    </citation>
    <scope>NUCLEOTIDE SEQUENCE</scope>
</reference>
<protein>
    <submittedName>
        <fullName evidence="3">(northern house mosquito) hypothetical protein</fullName>
    </submittedName>
</protein>
<feature type="domain" description="F-box" evidence="2">
    <location>
        <begin position="9"/>
        <end position="43"/>
    </location>
</feature>
<dbReference type="Pfam" id="PF12937">
    <property type="entry name" value="F-box-like"/>
    <property type="match status" value="1"/>
</dbReference>
<dbReference type="InterPro" id="IPR036047">
    <property type="entry name" value="F-box-like_dom_sf"/>
</dbReference>
<evidence type="ECO:0000256" key="1">
    <source>
        <dbReference type="SAM" id="MobiDB-lite"/>
    </source>
</evidence>
<evidence type="ECO:0000313" key="3">
    <source>
        <dbReference type="EMBL" id="CAG6451977.1"/>
    </source>
</evidence>
<dbReference type="SUPFAM" id="SSF52047">
    <property type="entry name" value="RNI-like"/>
    <property type="match status" value="1"/>
</dbReference>
<accession>A0A8D8EXV8</accession>
<dbReference type="InterPro" id="IPR001810">
    <property type="entry name" value="F-box_dom"/>
</dbReference>
<feature type="compositionally biased region" description="Acidic residues" evidence="1">
    <location>
        <begin position="311"/>
        <end position="322"/>
    </location>
</feature>
<dbReference type="SUPFAM" id="SSF81383">
    <property type="entry name" value="F-box domain"/>
    <property type="match status" value="1"/>
</dbReference>
<dbReference type="Gene3D" id="1.20.1280.50">
    <property type="match status" value="1"/>
</dbReference>
<dbReference type="PANTHER" id="PTHR20933:SF4">
    <property type="entry name" value="F-BOX INVOLVED IN POLYQ PATHOGENESIS, ISOFORM A"/>
    <property type="match status" value="1"/>
</dbReference>
<proteinExistence type="predicted"/>
<dbReference type="AlphaFoldDB" id="A0A8D8EXV8"/>
<dbReference type="PROSITE" id="PS50181">
    <property type="entry name" value="FBOX"/>
    <property type="match status" value="1"/>
</dbReference>
<dbReference type="EMBL" id="HBUE01190279">
    <property type="protein sequence ID" value="CAG6524828.1"/>
    <property type="molecule type" value="Transcribed_RNA"/>
</dbReference>
<feature type="region of interest" description="Disordered" evidence="1">
    <location>
        <begin position="297"/>
        <end position="322"/>
    </location>
</feature>
<sequence>MSSEQDLTKPTIADLPNEILEEIFSYLEFEERLTASQVCLRWHGTALRWSEIRLGVYSPDDPDLETILASERPYRHLQLNGDQFAAQLVTKFGASLRSLSITNVETWSWLGSLGGLPELQSLYIKTSYRYDSLTDAPLGQPCPTLRWLTIEEIGSDVFPALNRFISATFPALECLRVEYYSGVFRLSNLPELAELVMIGYNEIDDGLLADIKFLPNLRTIVLAGRRLECSYPDHVLRSDHIRTVQIGTDDPLFDDELLQLTAVFPAMTSFNCTRWSLCTVAGIDAARRRLPNCTFDVEPTEDSMELGSGSDGEDSSSETESS</sequence>
<name>A0A8D8EXV8_CULPI</name>
<dbReference type="PANTHER" id="PTHR20933">
    <property type="entry name" value="F-BOX ONLY PROTEIN 33"/>
    <property type="match status" value="1"/>
</dbReference>
<organism evidence="3">
    <name type="scientific">Culex pipiens</name>
    <name type="common">House mosquito</name>
    <dbReference type="NCBI Taxonomy" id="7175"/>
    <lineage>
        <taxon>Eukaryota</taxon>
        <taxon>Metazoa</taxon>
        <taxon>Ecdysozoa</taxon>
        <taxon>Arthropoda</taxon>
        <taxon>Hexapoda</taxon>
        <taxon>Insecta</taxon>
        <taxon>Pterygota</taxon>
        <taxon>Neoptera</taxon>
        <taxon>Endopterygota</taxon>
        <taxon>Diptera</taxon>
        <taxon>Nematocera</taxon>
        <taxon>Culicoidea</taxon>
        <taxon>Culicidae</taxon>
        <taxon>Culicinae</taxon>
        <taxon>Culicini</taxon>
        <taxon>Culex</taxon>
        <taxon>Culex</taxon>
    </lineage>
</organism>
<dbReference type="GO" id="GO:0031398">
    <property type="term" value="P:positive regulation of protein ubiquitination"/>
    <property type="evidence" value="ECO:0007669"/>
    <property type="project" value="TreeGrafter"/>
</dbReference>
<dbReference type="EMBL" id="HBUE01296159">
    <property type="protein sequence ID" value="CAG6576516.1"/>
    <property type="molecule type" value="Transcribed_RNA"/>
</dbReference>
<evidence type="ECO:0000259" key="2">
    <source>
        <dbReference type="PROSITE" id="PS50181"/>
    </source>
</evidence>
<dbReference type="Gene3D" id="3.80.10.10">
    <property type="entry name" value="Ribonuclease Inhibitor"/>
    <property type="match status" value="1"/>
</dbReference>
<dbReference type="EMBL" id="HBUE01019645">
    <property type="protein sequence ID" value="CAG6451977.1"/>
    <property type="molecule type" value="Transcribed_RNA"/>
</dbReference>